<name>A0A0N5AQ84_9BILA</name>
<dbReference type="Proteomes" id="UP000046393">
    <property type="component" value="Unplaced"/>
</dbReference>
<feature type="transmembrane region" description="Helical" evidence="1">
    <location>
        <begin position="80"/>
        <end position="101"/>
    </location>
</feature>
<organism evidence="2 3">
    <name type="scientific">Syphacia muris</name>
    <dbReference type="NCBI Taxonomy" id="451379"/>
    <lineage>
        <taxon>Eukaryota</taxon>
        <taxon>Metazoa</taxon>
        <taxon>Ecdysozoa</taxon>
        <taxon>Nematoda</taxon>
        <taxon>Chromadorea</taxon>
        <taxon>Rhabditida</taxon>
        <taxon>Spirurina</taxon>
        <taxon>Oxyuridomorpha</taxon>
        <taxon>Oxyuroidea</taxon>
        <taxon>Oxyuridae</taxon>
        <taxon>Syphacia</taxon>
    </lineage>
</organism>
<evidence type="ECO:0000313" key="3">
    <source>
        <dbReference type="WBParaSite" id="SMUV_0000683701-mRNA-1"/>
    </source>
</evidence>
<keyword evidence="2" id="KW-1185">Reference proteome</keyword>
<sequence>MDYVYSGSITYDAKCMLASDLKFVLLHEKVLRVTKVMLKEIKDECFLHHHHHHHRPTVNANAVVALRSAALPRGLLEKEAIASIAIAALAVAAAVAVPAAATSQCYAALTPVEEAEVKTLALNGRATDCTEIDTVIVLII</sequence>
<evidence type="ECO:0000256" key="1">
    <source>
        <dbReference type="SAM" id="Phobius"/>
    </source>
</evidence>
<accession>A0A0N5AQ84</accession>
<reference evidence="3" key="1">
    <citation type="submission" date="2017-02" db="UniProtKB">
        <authorList>
            <consortium name="WormBaseParasite"/>
        </authorList>
    </citation>
    <scope>IDENTIFICATION</scope>
</reference>
<protein>
    <submittedName>
        <fullName evidence="3">BTB domain-containing protein</fullName>
    </submittedName>
</protein>
<keyword evidence="1" id="KW-0812">Transmembrane</keyword>
<dbReference type="WBParaSite" id="SMUV_0000683701-mRNA-1">
    <property type="protein sequence ID" value="SMUV_0000683701-mRNA-1"/>
    <property type="gene ID" value="SMUV_0000683701"/>
</dbReference>
<dbReference type="AlphaFoldDB" id="A0A0N5AQ84"/>
<keyword evidence="1" id="KW-1133">Transmembrane helix</keyword>
<keyword evidence="1" id="KW-0472">Membrane</keyword>
<proteinExistence type="predicted"/>
<evidence type="ECO:0000313" key="2">
    <source>
        <dbReference type="Proteomes" id="UP000046393"/>
    </source>
</evidence>